<dbReference type="Gene3D" id="3.40.50.620">
    <property type="entry name" value="HUPs"/>
    <property type="match status" value="1"/>
</dbReference>
<keyword evidence="7" id="KW-0547">Nucleotide-binding</keyword>
<dbReference type="GO" id="GO:0015940">
    <property type="term" value="P:pantothenate biosynthetic process"/>
    <property type="evidence" value="ECO:0007669"/>
    <property type="project" value="UniProtKB-KW"/>
</dbReference>
<dbReference type="PANTHER" id="PTHR21299:SF1">
    <property type="entry name" value="PANTOATE--BETA-ALANINE LIGASE"/>
    <property type="match status" value="1"/>
</dbReference>
<dbReference type="InterPro" id="IPR042176">
    <property type="entry name" value="Pantoate_ligase_C"/>
</dbReference>
<evidence type="ECO:0000256" key="9">
    <source>
        <dbReference type="ARBA" id="ARBA00029902"/>
    </source>
</evidence>
<dbReference type="InterPro" id="IPR014729">
    <property type="entry name" value="Rossmann-like_a/b/a_fold"/>
</dbReference>
<dbReference type="NCBIfam" id="TIGR00018">
    <property type="entry name" value="panC"/>
    <property type="match status" value="1"/>
</dbReference>
<reference evidence="12" key="1">
    <citation type="submission" date="2022-01" db="EMBL/GenBank/DDBJ databases">
        <title>Genome Sequence Resource for Two Populations of Ditylenchus destructor, the Migratory Endoparasitic Phytonematode.</title>
        <authorList>
            <person name="Zhang H."/>
            <person name="Lin R."/>
            <person name="Xie B."/>
        </authorList>
    </citation>
    <scope>NUCLEOTIDE SEQUENCE</scope>
    <source>
        <strain evidence="12">BazhouSP</strain>
    </source>
</reference>
<evidence type="ECO:0000256" key="11">
    <source>
        <dbReference type="ARBA" id="ARBA00048258"/>
    </source>
</evidence>
<evidence type="ECO:0000313" key="12">
    <source>
        <dbReference type="EMBL" id="KAI1709688.1"/>
    </source>
</evidence>
<dbReference type="GO" id="GO:0004592">
    <property type="term" value="F:pantoate-beta-alanine ligase activity"/>
    <property type="evidence" value="ECO:0007669"/>
    <property type="project" value="UniProtKB-EC"/>
</dbReference>
<keyword evidence="8" id="KW-0067">ATP-binding</keyword>
<dbReference type="CDD" id="cd00560">
    <property type="entry name" value="PanC"/>
    <property type="match status" value="1"/>
</dbReference>
<dbReference type="HAMAP" id="MF_00158">
    <property type="entry name" value="PanC"/>
    <property type="match status" value="1"/>
</dbReference>
<dbReference type="Gene3D" id="3.30.1300.10">
    <property type="entry name" value="Pantoate-beta-alanine ligase, C-terminal domain"/>
    <property type="match status" value="1"/>
</dbReference>
<protein>
    <recommendedName>
        <fullName evidence="4">Pantoate--beta-alanine ligase</fullName>
        <ecNumber evidence="3">6.3.2.1</ecNumber>
    </recommendedName>
    <alternativeName>
        <fullName evidence="10">Pantoate-activating enzyme</fullName>
    </alternativeName>
    <alternativeName>
        <fullName evidence="9">Pantothenate synthetase</fullName>
    </alternativeName>
</protein>
<evidence type="ECO:0000256" key="1">
    <source>
        <dbReference type="ARBA" id="ARBA00004990"/>
    </source>
</evidence>
<dbReference type="InterPro" id="IPR003721">
    <property type="entry name" value="Pantoate_ligase"/>
</dbReference>
<evidence type="ECO:0000256" key="3">
    <source>
        <dbReference type="ARBA" id="ARBA00012219"/>
    </source>
</evidence>
<dbReference type="PANTHER" id="PTHR21299">
    <property type="entry name" value="CYTIDYLATE KINASE/PANTOATE-BETA-ALANINE LIGASE"/>
    <property type="match status" value="1"/>
</dbReference>
<comment type="similarity">
    <text evidence="2">Belongs to the pantothenate synthetase family.</text>
</comment>
<dbReference type="InterPro" id="IPR004821">
    <property type="entry name" value="Cyt_trans-like"/>
</dbReference>
<evidence type="ECO:0000313" key="13">
    <source>
        <dbReference type="Proteomes" id="UP001201812"/>
    </source>
</evidence>
<gene>
    <name evidence="12" type="ORF">DdX_11078</name>
</gene>
<organism evidence="12 13">
    <name type="scientific">Ditylenchus destructor</name>
    <dbReference type="NCBI Taxonomy" id="166010"/>
    <lineage>
        <taxon>Eukaryota</taxon>
        <taxon>Metazoa</taxon>
        <taxon>Ecdysozoa</taxon>
        <taxon>Nematoda</taxon>
        <taxon>Chromadorea</taxon>
        <taxon>Rhabditida</taxon>
        <taxon>Tylenchina</taxon>
        <taxon>Tylenchomorpha</taxon>
        <taxon>Sphaerularioidea</taxon>
        <taxon>Anguinidae</taxon>
        <taxon>Anguininae</taxon>
        <taxon>Ditylenchus</taxon>
    </lineage>
</organism>
<dbReference type="SUPFAM" id="SSF52374">
    <property type="entry name" value="Nucleotidylyl transferase"/>
    <property type="match status" value="1"/>
</dbReference>
<dbReference type="EC" id="6.3.2.1" evidence="3"/>
<evidence type="ECO:0000256" key="2">
    <source>
        <dbReference type="ARBA" id="ARBA00009256"/>
    </source>
</evidence>
<evidence type="ECO:0000256" key="8">
    <source>
        <dbReference type="ARBA" id="ARBA00022840"/>
    </source>
</evidence>
<keyword evidence="5 12" id="KW-0436">Ligase</keyword>
<comment type="catalytic activity">
    <reaction evidence="11">
        <text>(R)-pantoate + beta-alanine + ATP = (R)-pantothenate + AMP + diphosphate + H(+)</text>
        <dbReference type="Rhea" id="RHEA:10912"/>
        <dbReference type="ChEBI" id="CHEBI:15378"/>
        <dbReference type="ChEBI" id="CHEBI:15980"/>
        <dbReference type="ChEBI" id="CHEBI:29032"/>
        <dbReference type="ChEBI" id="CHEBI:30616"/>
        <dbReference type="ChEBI" id="CHEBI:33019"/>
        <dbReference type="ChEBI" id="CHEBI:57966"/>
        <dbReference type="ChEBI" id="CHEBI:456215"/>
        <dbReference type="EC" id="6.3.2.1"/>
    </reaction>
</comment>
<keyword evidence="13" id="KW-1185">Reference proteome</keyword>
<comment type="caution">
    <text evidence="12">The sequence shown here is derived from an EMBL/GenBank/DDBJ whole genome shotgun (WGS) entry which is preliminary data.</text>
</comment>
<evidence type="ECO:0000256" key="7">
    <source>
        <dbReference type="ARBA" id="ARBA00022741"/>
    </source>
</evidence>
<name>A0AAD4MXD8_9BILA</name>
<dbReference type="Proteomes" id="UP001201812">
    <property type="component" value="Unassembled WGS sequence"/>
</dbReference>
<accession>A0AAD4MXD8</accession>
<evidence type="ECO:0000256" key="6">
    <source>
        <dbReference type="ARBA" id="ARBA00022655"/>
    </source>
</evidence>
<keyword evidence="6" id="KW-0566">Pantothenate biosynthesis</keyword>
<evidence type="ECO:0000256" key="4">
    <source>
        <dbReference type="ARBA" id="ARBA00015647"/>
    </source>
</evidence>
<sequence length="285" mass="31971">MVKLFKSIIGIRNEINGWNGQYQVAFVPTMGALHEGHLSLIDFAAQYGRVIVSIFVNPLQFGPQEDFNRYPRQLEKDIELIADRAHVVFAPQSDEMYPSGQENSITVLAGKIGLLYEGKQRHGHFNGVLTVLTKLFNIIQPNVVVLGQKDAEQVFVVREMVHQLNFPIKIYAAPTLREPNGLAMSSRNRYLSNEERSVAGRIYRALMEAKNTASKGHPTANIRKAAMGILEECLPLFKLDYLEIVEEKTFKAIDDSTKFKGLALVLVAAFVGSTRLIDNIEIEIL</sequence>
<dbReference type="Pfam" id="PF02569">
    <property type="entry name" value="Pantoate_ligase"/>
    <property type="match status" value="1"/>
</dbReference>
<evidence type="ECO:0000256" key="5">
    <source>
        <dbReference type="ARBA" id="ARBA00022598"/>
    </source>
</evidence>
<dbReference type="GO" id="GO:0005524">
    <property type="term" value="F:ATP binding"/>
    <property type="evidence" value="ECO:0007669"/>
    <property type="project" value="UniProtKB-KW"/>
</dbReference>
<evidence type="ECO:0000256" key="10">
    <source>
        <dbReference type="ARBA" id="ARBA00032806"/>
    </source>
</evidence>
<dbReference type="NCBIfam" id="TIGR00125">
    <property type="entry name" value="cyt_tran_rel"/>
    <property type="match status" value="1"/>
</dbReference>
<dbReference type="EMBL" id="JAKKPZ010000029">
    <property type="protein sequence ID" value="KAI1709688.1"/>
    <property type="molecule type" value="Genomic_DNA"/>
</dbReference>
<comment type="pathway">
    <text evidence="1">Cofactor biosynthesis; (R)-pantothenate biosynthesis; (R)-pantothenate from (R)-pantoate and beta-alanine: step 1/1.</text>
</comment>
<dbReference type="GO" id="GO:0005829">
    <property type="term" value="C:cytosol"/>
    <property type="evidence" value="ECO:0007669"/>
    <property type="project" value="TreeGrafter"/>
</dbReference>
<proteinExistence type="inferred from homology"/>
<dbReference type="AlphaFoldDB" id="A0AAD4MXD8"/>